<dbReference type="Proteomes" id="UP000809349">
    <property type="component" value="Unassembled WGS sequence"/>
</dbReference>
<dbReference type="NCBIfam" id="TIGR00254">
    <property type="entry name" value="GGDEF"/>
    <property type="match status" value="1"/>
</dbReference>
<dbReference type="SUPFAM" id="SSF55781">
    <property type="entry name" value="GAF domain-like"/>
    <property type="match status" value="1"/>
</dbReference>
<evidence type="ECO:0000256" key="1">
    <source>
        <dbReference type="SAM" id="Coils"/>
    </source>
</evidence>
<dbReference type="InterPro" id="IPR013767">
    <property type="entry name" value="PAS_fold"/>
</dbReference>
<reference evidence="4 5" key="1">
    <citation type="submission" date="2021-01" db="EMBL/GenBank/DDBJ databases">
        <authorList>
            <person name="Ruan W."/>
            <person name="Khan S.A."/>
            <person name="Jeon C.O."/>
        </authorList>
    </citation>
    <scope>NUCLEOTIDE SEQUENCE [LARGE SCALE GENOMIC DNA]</scope>
    <source>
        <strain evidence="4 5">R798</strain>
    </source>
</reference>
<dbReference type="InterPro" id="IPR052155">
    <property type="entry name" value="Biofilm_reg_signaling"/>
</dbReference>
<dbReference type="Gene3D" id="3.30.70.270">
    <property type="match status" value="1"/>
</dbReference>
<dbReference type="Pfam" id="PF00989">
    <property type="entry name" value="PAS"/>
    <property type="match status" value="1"/>
</dbReference>
<dbReference type="InterPro" id="IPR035965">
    <property type="entry name" value="PAS-like_dom_sf"/>
</dbReference>
<organism evidence="4 5">
    <name type="scientific">Massilia soli</name>
    <dbReference type="NCBI Taxonomy" id="2792854"/>
    <lineage>
        <taxon>Bacteria</taxon>
        <taxon>Pseudomonadati</taxon>
        <taxon>Pseudomonadota</taxon>
        <taxon>Betaproteobacteria</taxon>
        <taxon>Burkholderiales</taxon>
        <taxon>Oxalobacteraceae</taxon>
        <taxon>Telluria group</taxon>
        <taxon>Massilia</taxon>
    </lineage>
</organism>
<dbReference type="NCBIfam" id="TIGR00229">
    <property type="entry name" value="sensory_box"/>
    <property type="match status" value="3"/>
</dbReference>
<proteinExistence type="predicted"/>
<keyword evidence="1" id="KW-0175">Coiled coil</keyword>
<evidence type="ECO:0000259" key="3">
    <source>
        <dbReference type="PROSITE" id="PS50887"/>
    </source>
</evidence>
<dbReference type="RefSeq" id="WP_223470055.1">
    <property type="nucleotide sequence ID" value="NZ_JAFBIL020000008.1"/>
</dbReference>
<dbReference type="SMART" id="SM00091">
    <property type="entry name" value="PAS"/>
    <property type="match status" value="4"/>
</dbReference>
<dbReference type="InterPro" id="IPR013656">
    <property type="entry name" value="PAS_4"/>
</dbReference>
<dbReference type="PROSITE" id="PS50887">
    <property type="entry name" value="GGDEF"/>
    <property type="match status" value="1"/>
</dbReference>
<gene>
    <name evidence="4" type="ORF">I4X03_020260</name>
</gene>
<reference evidence="4 5" key="2">
    <citation type="submission" date="2021-08" db="EMBL/GenBank/DDBJ databases">
        <title>Massilia sp. R798.</title>
        <authorList>
            <person name="Baek J.H."/>
            <person name="Jung H.S."/>
            <person name="Kim K.R."/>
            <person name="Jeon C.O."/>
        </authorList>
    </citation>
    <scope>NUCLEOTIDE SEQUENCE [LARGE SCALE GENOMIC DNA]</scope>
    <source>
        <strain evidence="4 5">R798</strain>
    </source>
</reference>
<feature type="domain" description="PAS" evidence="2">
    <location>
        <begin position="343"/>
        <end position="379"/>
    </location>
</feature>
<feature type="domain" description="PAS" evidence="2">
    <location>
        <begin position="214"/>
        <end position="285"/>
    </location>
</feature>
<dbReference type="InterPro" id="IPR000014">
    <property type="entry name" value="PAS"/>
</dbReference>
<evidence type="ECO:0000259" key="2">
    <source>
        <dbReference type="PROSITE" id="PS50112"/>
    </source>
</evidence>
<accession>A0ABS7SUH5</accession>
<dbReference type="PANTHER" id="PTHR44757">
    <property type="entry name" value="DIGUANYLATE CYCLASE DGCP"/>
    <property type="match status" value="1"/>
</dbReference>
<dbReference type="SUPFAM" id="SSF55073">
    <property type="entry name" value="Nucleotide cyclase"/>
    <property type="match status" value="1"/>
</dbReference>
<keyword evidence="5" id="KW-1185">Reference proteome</keyword>
<dbReference type="InterPro" id="IPR003018">
    <property type="entry name" value="GAF"/>
</dbReference>
<dbReference type="InterPro" id="IPR043128">
    <property type="entry name" value="Rev_trsase/Diguanyl_cyclase"/>
</dbReference>
<protein>
    <submittedName>
        <fullName evidence="4">PAS domain S-box protein</fullName>
    </submittedName>
</protein>
<dbReference type="SMART" id="SM00267">
    <property type="entry name" value="GGDEF"/>
    <property type="match status" value="1"/>
</dbReference>
<dbReference type="PROSITE" id="PS50112">
    <property type="entry name" value="PAS"/>
    <property type="match status" value="3"/>
</dbReference>
<dbReference type="Pfam" id="PF08448">
    <property type="entry name" value="PAS_4"/>
    <property type="match status" value="2"/>
</dbReference>
<dbReference type="InterPro" id="IPR029787">
    <property type="entry name" value="Nucleotide_cyclase"/>
</dbReference>
<dbReference type="Pfam" id="PF13188">
    <property type="entry name" value="PAS_8"/>
    <property type="match status" value="1"/>
</dbReference>
<dbReference type="InterPro" id="IPR029016">
    <property type="entry name" value="GAF-like_dom_sf"/>
</dbReference>
<sequence length="897" mass="98336">MTSEGMQEALRLQALSALGILDTPPEDRFDRFARLAAAAFSVPIALVSLVDEGRQWFKACVGLSVTETPRDVAFCSHAIAASGVMVVPNALLDPRFSANPLVTGSPHIRFYAGQRIHTSDGIPIGTLCIIDTVPRVFGPESARMLVDLALLVEDEINRDALVTAREAAERALSEANSVLERRIAERTQALEDKNEALTREIRQRNSLEQTLRKSNDRIGTIIATSFSAFISTDAAGVVLEWNASAERIFGWPAGEVVGLSIGDLIVPERMRAAHNAGMARFREQGGSSVMNRALQMPAVTKSGTEIVVEMTISAFEVDGELFFGSFLHDISERLRVERALHQKQEMLDAVLETVDVAVIACDGDGALTLFNRAAREFHGQSIDGGDQRGWAERYDLFQADGETRLDAQDIPLVRALSGEQVKDAALIIAPAGLRRRTVLASGRLLVGAGGERMGAVVAMKDITELNEWQQRLRQNEQRLRAITENVPALIGQVDGQERFVFLNSQALDYYGQTAQRLMGQPVKKIYSEQEYARLSPHIRAAMSGERVTFESEFILKGKRRFFHACYVPNKDHRGQPDGFYAMAFDITARRESEIAQSQAEEWLRTITDNVPALISYLDAEGRFRFANAMHREWKGTDSDAMIGCTMAEVYGEDYVQARLAALAQCQAGTSATLELPHVHGERVRMLRSTYIPHLRDGSVVGTYVLSSDTTAAHEDSSRLRDLANSDALTGLPNRRCYEQALAAAVSRSGRTRGLALMYLDIDHFKSINDSFGHAAGDEVLKELGRRIQGILRSSDVLSRLAGDEFTVLLENVDSLQVAERVAGKIIAALEPDFTIGSESVHVSASIGVAFTHDEVGFDQIGSAADEALYQAKRAGRAGYRGITVNGARSVVDWPAQA</sequence>
<dbReference type="SUPFAM" id="SSF55785">
    <property type="entry name" value="PYP-like sensor domain (PAS domain)"/>
    <property type="match status" value="4"/>
</dbReference>
<dbReference type="Gene3D" id="3.30.450.40">
    <property type="match status" value="1"/>
</dbReference>
<evidence type="ECO:0000313" key="4">
    <source>
        <dbReference type="EMBL" id="MBZ2209608.1"/>
    </source>
</evidence>
<dbReference type="Pfam" id="PF00990">
    <property type="entry name" value="GGDEF"/>
    <property type="match status" value="1"/>
</dbReference>
<dbReference type="EMBL" id="JAFBIL020000008">
    <property type="protein sequence ID" value="MBZ2209608.1"/>
    <property type="molecule type" value="Genomic_DNA"/>
</dbReference>
<dbReference type="SMART" id="SM00065">
    <property type="entry name" value="GAF"/>
    <property type="match status" value="1"/>
</dbReference>
<comment type="caution">
    <text evidence="4">The sequence shown here is derived from an EMBL/GenBank/DDBJ whole genome shotgun (WGS) entry which is preliminary data.</text>
</comment>
<dbReference type="CDD" id="cd00130">
    <property type="entry name" value="PAS"/>
    <property type="match status" value="2"/>
</dbReference>
<evidence type="ECO:0000313" key="5">
    <source>
        <dbReference type="Proteomes" id="UP000809349"/>
    </source>
</evidence>
<dbReference type="InterPro" id="IPR000160">
    <property type="entry name" value="GGDEF_dom"/>
</dbReference>
<dbReference type="Gene3D" id="3.30.450.20">
    <property type="entry name" value="PAS domain"/>
    <property type="match status" value="4"/>
</dbReference>
<feature type="domain" description="PAS" evidence="2">
    <location>
        <begin position="475"/>
        <end position="545"/>
    </location>
</feature>
<name>A0ABS7SUH5_9BURK</name>
<feature type="coiled-coil region" evidence="1">
    <location>
        <begin position="180"/>
        <end position="217"/>
    </location>
</feature>
<dbReference type="CDD" id="cd01949">
    <property type="entry name" value="GGDEF"/>
    <property type="match status" value="1"/>
</dbReference>
<feature type="domain" description="GGDEF" evidence="3">
    <location>
        <begin position="752"/>
        <end position="884"/>
    </location>
</feature>
<dbReference type="PANTHER" id="PTHR44757:SF2">
    <property type="entry name" value="BIOFILM ARCHITECTURE MAINTENANCE PROTEIN MBAA"/>
    <property type="match status" value="1"/>
</dbReference>